<proteinExistence type="predicted"/>
<accession>A0A5B7CSP0</accession>
<keyword evidence="4" id="KW-1185">Reference proteome</keyword>
<dbReference type="AlphaFoldDB" id="A0A5B7CSP0"/>
<reference evidence="3 4" key="1">
    <citation type="submission" date="2019-05" db="EMBL/GenBank/DDBJ databases">
        <title>Another draft genome of Portunus trituberculatus and its Hox gene families provides insights of decapod evolution.</title>
        <authorList>
            <person name="Jeong J.-H."/>
            <person name="Song I."/>
            <person name="Kim S."/>
            <person name="Choi T."/>
            <person name="Kim D."/>
            <person name="Ryu S."/>
            <person name="Kim W."/>
        </authorList>
    </citation>
    <scope>NUCLEOTIDE SEQUENCE [LARGE SCALE GENOMIC DNA]</scope>
    <source>
        <tissue evidence="3">Muscle</tissue>
    </source>
</reference>
<organism evidence="3 4">
    <name type="scientific">Portunus trituberculatus</name>
    <name type="common">Swimming crab</name>
    <name type="synonym">Neptunus trituberculatus</name>
    <dbReference type="NCBI Taxonomy" id="210409"/>
    <lineage>
        <taxon>Eukaryota</taxon>
        <taxon>Metazoa</taxon>
        <taxon>Ecdysozoa</taxon>
        <taxon>Arthropoda</taxon>
        <taxon>Crustacea</taxon>
        <taxon>Multicrustacea</taxon>
        <taxon>Malacostraca</taxon>
        <taxon>Eumalacostraca</taxon>
        <taxon>Eucarida</taxon>
        <taxon>Decapoda</taxon>
        <taxon>Pleocyemata</taxon>
        <taxon>Brachyura</taxon>
        <taxon>Eubrachyura</taxon>
        <taxon>Portunoidea</taxon>
        <taxon>Portunidae</taxon>
        <taxon>Portuninae</taxon>
        <taxon>Portunus</taxon>
    </lineage>
</organism>
<evidence type="ECO:0000313" key="3">
    <source>
        <dbReference type="EMBL" id="MPC11346.1"/>
    </source>
</evidence>
<feature type="region of interest" description="Disordered" evidence="1">
    <location>
        <begin position="69"/>
        <end position="114"/>
    </location>
</feature>
<gene>
    <name evidence="3" type="ORF">E2C01_004009</name>
</gene>
<keyword evidence="2" id="KW-0812">Transmembrane</keyword>
<feature type="compositionally biased region" description="Pro residues" evidence="1">
    <location>
        <begin position="93"/>
        <end position="105"/>
    </location>
</feature>
<evidence type="ECO:0000256" key="2">
    <source>
        <dbReference type="SAM" id="Phobius"/>
    </source>
</evidence>
<dbReference type="EMBL" id="VSRR010000159">
    <property type="protein sequence ID" value="MPC11346.1"/>
    <property type="molecule type" value="Genomic_DNA"/>
</dbReference>
<name>A0A5B7CSP0_PORTR</name>
<keyword evidence="2" id="KW-0472">Membrane</keyword>
<sequence length="114" mass="12352">MAGASQVVEVLVVVVVMACAVYRPLQYTWLGTTHLLRTVIHIIDEATGGGSNGKHHLYTTLALPNPGGWARRRGSRVEEEGGDPATPGFLQRPWPPARPLPPPPVLRQWGPTCV</sequence>
<evidence type="ECO:0000256" key="1">
    <source>
        <dbReference type="SAM" id="MobiDB-lite"/>
    </source>
</evidence>
<keyword evidence="2" id="KW-1133">Transmembrane helix</keyword>
<dbReference type="Proteomes" id="UP000324222">
    <property type="component" value="Unassembled WGS sequence"/>
</dbReference>
<comment type="caution">
    <text evidence="3">The sequence shown here is derived from an EMBL/GenBank/DDBJ whole genome shotgun (WGS) entry which is preliminary data.</text>
</comment>
<protein>
    <submittedName>
        <fullName evidence="3">Uncharacterized protein</fullName>
    </submittedName>
</protein>
<evidence type="ECO:0000313" key="4">
    <source>
        <dbReference type="Proteomes" id="UP000324222"/>
    </source>
</evidence>
<feature type="transmembrane region" description="Helical" evidence="2">
    <location>
        <begin position="6"/>
        <end position="25"/>
    </location>
</feature>